<protein>
    <recommendedName>
        <fullName evidence="2">SseB protein N-terminal domain-containing protein</fullName>
    </recommendedName>
</protein>
<dbReference type="EMBL" id="FXZK01000005">
    <property type="protein sequence ID" value="SMY08819.1"/>
    <property type="molecule type" value="Genomic_DNA"/>
</dbReference>
<proteinExistence type="predicted"/>
<gene>
    <name evidence="3" type="ORF">LOM8899_02977</name>
</gene>
<dbReference type="RefSeq" id="WP_093992975.1">
    <property type="nucleotide sequence ID" value="NZ_FXZK01000005.1"/>
</dbReference>
<feature type="domain" description="SseB protein N-terminal" evidence="2">
    <location>
        <begin position="11"/>
        <end position="118"/>
    </location>
</feature>
<keyword evidence="4" id="KW-1185">Reference proteome</keyword>
<dbReference type="Pfam" id="PF07179">
    <property type="entry name" value="SseB"/>
    <property type="match status" value="1"/>
</dbReference>
<organism evidence="3 4">
    <name type="scientific">Flavimaricola marinus</name>
    <dbReference type="NCBI Taxonomy" id="1819565"/>
    <lineage>
        <taxon>Bacteria</taxon>
        <taxon>Pseudomonadati</taxon>
        <taxon>Pseudomonadota</taxon>
        <taxon>Alphaproteobacteria</taxon>
        <taxon>Rhodobacterales</taxon>
        <taxon>Paracoccaceae</taxon>
        <taxon>Flavimaricola</taxon>
    </lineage>
</organism>
<accession>A0A238LGK3</accession>
<dbReference type="InterPro" id="IPR009839">
    <property type="entry name" value="SseB_N"/>
</dbReference>
<dbReference type="OrthoDB" id="7831317at2"/>
<sequence>MDDTDLDRAHAAMMAAPENDAARVAFYDCFADAQIVLLLAEEAAAETVRPAVVELGGDRYTVVFDTEERLAAFSGAVAPYAGLSGRGLAEMLAGQKIGIALNPEVAPSTMLIPAEAVDWLAQTLAHAPTEATARPVEILPPGALPEALTGALTRKLRGAGALASSAFLAGVRYADGSRGHLLAFIDAAPDAQPGLAIAANEALTFSGLEAGAMDVTFVESGSTMATRLARVGLDVALPRPAVPEGPAAPGRDPDRPPKLT</sequence>
<name>A0A238LGK3_9RHOB</name>
<evidence type="ECO:0000313" key="3">
    <source>
        <dbReference type="EMBL" id="SMY08819.1"/>
    </source>
</evidence>
<evidence type="ECO:0000259" key="2">
    <source>
        <dbReference type="Pfam" id="PF07179"/>
    </source>
</evidence>
<evidence type="ECO:0000313" key="4">
    <source>
        <dbReference type="Proteomes" id="UP000201613"/>
    </source>
</evidence>
<dbReference type="Proteomes" id="UP000201613">
    <property type="component" value="Unassembled WGS sequence"/>
</dbReference>
<reference evidence="3 4" key="1">
    <citation type="submission" date="2017-05" db="EMBL/GenBank/DDBJ databases">
        <authorList>
            <person name="Song R."/>
            <person name="Chenine A.L."/>
            <person name="Ruprecht R.M."/>
        </authorList>
    </citation>
    <scope>NUCLEOTIDE SEQUENCE [LARGE SCALE GENOMIC DNA]</scope>
    <source>
        <strain evidence="3 4">CECT 8899</strain>
    </source>
</reference>
<dbReference type="AlphaFoldDB" id="A0A238LGK3"/>
<feature type="region of interest" description="Disordered" evidence="1">
    <location>
        <begin position="239"/>
        <end position="260"/>
    </location>
</feature>
<evidence type="ECO:0000256" key="1">
    <source>
        <dbReference type="SAM" id="MobiDB-lite"/>
    </source>
</evidence>
<feature type="compositionally biased region" description="Basic and acidic residues" evidence="1">
    <location>
        <begin position="251"/>
        <end position="260"/>
    </location>
</feature>